<accession>A0ACA9NZ59</accession>
<evidence type="ECO:0000313" key="2">
    <source>
        <dbReference type="Proteomes" id="UP000789525"/>
    </source>
</evidence>
<keyword evidence="2" id="KW-1185">Reference proteome</keyword>
<gene>
    <name evidence="1" type="ORF">ACOLOM_LOCUS9351</name>
</gene>
<sequence>MEEQKTLSNRGALVIRVSNIPSQGKLRTTPFDTFWIYGQQPHSNTVTYKQIAEKHEVKAAIARVYHRGIRERARQVQPEDPSDESEGPWLMNFRLDLRETHDHTPRPSTLPPGLEQQKRYRVPDP</sequence>
<name>A0ACA9NZ59_9GLOM</name>
<proteinExistence type="predicted"/>
<protein>
    <submittedName>
        <fullName evidence="1">16821_t:CDS:1</fullName>
    </submittedName>
</protein>
<dbReference type="Proteomes" id="UP000789525">
    <property type="component" value="Unassembled WGS sequence"/>
</dbReference>
<organism evidence="1 2">
    <name type="scientific">Acaulospora colombiana</name>
    <dbReference type="NCBI Taxonomy" id="27376"/>
    <lineage>
        <taxon>Eukaryota</taxon>
        <taxon>Fungi</taxon>
        <taxon>Fungi incertae sedis</taxon>
        <taxon>Mucoromycota</taxon>
        <taxon>Glomeromycotina</taxon>
        <taxon>Glomeromycetes</taxon>
        <taxon>Diversisporales</taxon>
        <taxon>Acaulosporaceae</taxon>
        <taxon>Acaulospora</taxon>
    </lineage>
</organism>
<reference evidence="1" key="1">
    <citation type="submission" date="2021-06" db="EMBL/GenBank/DDBJ databases">
        <authorList>
            <person name="Kallberg Y."/>
            <person name="Tangrot J."/>
            <person name="Rosling A."/>
        </authorList>
    </citation>
    <scope>NUCLEOTIDE SEQUENCE</scope>
    <source>
        <strain evidence="1">CL356</strain>
    </source>
</reference>
<dbReference type="EMBL" id="CAJVPT010026844">
    <property type="protein sequence ID" value="CAG8681251.1"/>
    <property type="molecule type" value="Genomic_DNA"/>
</dbReference>
<evidence type="ECO:0000313" key="1">
    <source>
        <dbReference type="EMBL" id="CAG8681251.1"/>
    </source>
</evidence>
<comment type="caution">
    <text evidence="1">The sequence shown here is derived from an EMBL/GenBank/DDBJ whole genome shotgun (WGS) entry which is preliminary data.</text>
</comment>